<organism evidence="2 3">
    <name type="scientific">Neonectria magnoliae</name>
    <dbReference type="NCBI Taxonomy" id="2732573"/>
    <lineage>
        <taxon>Eukaryota</taxon>
        <taxon>Fungi</taxon>
        <taxon>Dikarya</taxon>
        <taxon>Ascomycota</taxon>
        <taxon>Pezizomycotina</taxon>
        <taxon>Sordariomycetes</taxon>
        <taxon>Hypocreomycetidae</taxon>
        <taxon>Hypocreales</taxon>
        <taxon>Nectriaceae</taxon>
        <taxon>Neonectria</taxon>
    </lineage>
</organism>
<dbReference type="Proteomes" id="UP001498421">
    <property type="component" value="Unassembled WGS sequence"/>
</dbReference>
<dbReference type="EMBL" id="JAZAVK010000102">
    <property type="protein sequence ID" value="KAK7423066.1"/>
    <property type="molecule type" value="Genomic_DNA"/>
</dbReference>
<protein>
    <submittedName>
        <fullName evidence="2">Uncharacterized protein</fullName>
    </submittedName>
</protein>
<feature type="region of interest" description="Disordered" evidence="1">
    <location>
        <begin position="1"/>
        <end position="52"/>
    </location>
</feature>
<evidence type="ECO:0000313" key="3">
    <source>
        <dbReference type="Proteomes" id="UP001498421"/>
    </source>
</evidence>
<name>A0ABR1HQ09_9HYPO</name>
<comment type="caution">
    <text evidence="2">The sequence shown here is derived from an EMBL/GenBank/DDBJ whole genome shotgun (WGS) entry which is preliminary data.</text>
</comment>
<gene>
    <name evidence="2" type="ORF">QQZ08_009233</name>
</gene>
<keyword evidence="3" id="KW-1185">Reference proteome</keyword>
<sequence length="80" mass="8400">MKPTSLIRRRHSNSNSNSSITTTSQTKKAEEEPADGAAEYPESPSPGAYGWPARLGADAAAAVHQASTAPGQKDIDYLAD</sequence>
<proteinExistence type="predicted"/>
<reference evidence="2 3" key="1">
    <citation type="journal article" date="2025" name="Microbiol. Resour. Announc.">
        <title>Draft genome sequences for Neonectria magnoliae and Neonectria punicea, canker pathogens of Liriodendron tulipifera and Acer saccharum in West Virginia.</title>
        <authorList>
            <person name="Petronek H.M."/>
            <person name="Kasson M.T."/>
            <person name="Metheny A.M."/>
            <person name="Stauder C.M."/>
            <person name="Lovett B."/>
            <person name="Lynch S.C."/>
            <person name="Garnas J.R."/>
            <person name="Kasson L.R."/>
            <person name="Stajich J.E."/>
        </authorList>
    </citation>
    <scope>NUCLEOTIDE SEQUENCE [LARGE SCALE GENOMIC DNA]</scope>
    <source>
        <strain evidence="2 3">NRRL 64651</strain>
    </source>
</reference>
<accession>A0ABR1HQ09</accession>
<evidence type="ECO:0000313" key="2">
    <source>
        <dbReference type="EMBL" id="KAK7423066.1"/>
    </source>
</evidence>
<evidence type="ECO:0000256" key="1">
    <source>
        <dbReference type="SAM" id="MobiDB-lite"/>
    </source>
</evidence>
<feature type="compositionally biased region" description="Low complexity" evidence="1">
    <location>
        <begin position="13"/>
        <end position="24"/>
    </location>
</feature>